<dbReference type="Proteomes" id="UP000316905">
    <property type="component" value="Unassembled WGS sequence"/>
</dbReference>
<feature type="compositionally biased region" description="Polar residues" evidence="9">
    <location>
        <begin position="33"/>
        <end position="49"/>
    </location>
</feature>
<feature type="domain" description="Anti-sigma-28 factor FlgM C-terminal" evidence="10">
    <location>
        <begin position="49"/>
        <end position="103"/>
    </location>
</feature>
<reference evidence="11 12" key="1">
    <citation type="journal article" date="2015" name="Stand. Genomic Sci.">
        <title>Genomic Encyclopedia of Bacterial and Archaeal Type Strains, Phase III: the genomes of soil and plant-associated and newly described type strains.</title>
        <authorList>
            <person name="Whitman W.B."/>
            <person name="Woyke T."/>
            <person name="Klenk H.P."/>
            <person name="Zhou Y."/>
            <person name="Lilburn T.G."/>
            <person name="Beck B.J."/>
            <person name="De Vos P."/>
            <person name="Vandamme P."/>
            <person name="Eisen J.A."/>
            <person name="Garrity G."/>
            <person name="Hugenholtz P."/>
            <person name="Kyrpides N.C."/>
        </authorList>
    </citation>
    <scope>NUCLEOTIDE SEQUENCE [LARGE SCALE GENOMIC DNA]</scope>
    <source>
        <strain evidence="11 12">CGMCC 1.6858</strain>
    </source>
</reference>
<dbReference type="EMBL" id="VLKY01000008">
    <property type="protein sequence ID" value="TWI53558.1"/>
    <property type="molecule type" value="Genomic_DNA"/>
</dbReference>
<dbReference type="NCBIfam" id="TIGR03824">
    <property type="entry name" value="FlgM_jcvi"/>
    <property type="match status" value="1"/>
</dbReference>
<accession>A0A562Q9Z7</accession>
<feature type="compositionally biased region" description="Low complexity" evidence="9">
    <location>
        <begin position="9"/>
        <end position="18"/>
    </location>
</feature>
<evidence type="ECO:0000256" key="4">
    <source>
        <dbReference type="ARBA" id="ARBA00022795"/>
    </source>
</evidence>
<evidence type="ECO:0000256" key="3">
    <source>
        <dbReference type="ARBA" id="ARBA00022491"/>
    </source>
</evidence>
<keyword evidence="5" id="KW-0805">Transcription regulation</keyword>
<proteinExistence type="inferred from homology"/>
<dbReference type="OrthoDB" id="5738369at2"/>
<dbReference type="InterPro" id="IPR035890">
    <property type="entry name" value="Anti-sigma-28_factor_FlgM_sf"/>
</dbReference>
<comment type="caution">
    <text evidence="11">The sequence shown here is derived from an EMBL/GenBank/DDBJ whole genome shotgun (WGS) entry which is preliminary data.</text>
</comment>
<evidence type="ECO:0000313" key="11">
    <source>
        <dbReference type="EMBL" id="TWI53558.1"/>
    </source>
</evidence>
<dbReference type="GO" id="GO:0044781">
    <property type="term" value="P:bacterial-type flagellum organization"/>
    <property type="evidence" value="ECO:0007669"/>
    <property type="project" value="UniProtKB-KW"/>
</dbReference>
<evidence type="ECO:0000256" key="9">
    <source>
        <dbReference type="SAM" id="MobiDB-lite"/>
    </source>
</evidence>
<evidence type="ECO:0000256" key="8">
    <source>
        <dbReference type="ARBA" id="ARBA00030117"/>
    </source>
</evidence>
<evidence type="ECO:0000256" key="7">
    <source>
        <dbReference type="ARBA" id="ARBA00024739"/>
    </source>
</evidence>
<sequence>MVIDFNKPSSTSSTSSTTRTGAVKPTAAPAATSEVNKTASVSASQSVSDNVKLSNEAQVLQSAAEKLREQPVVDSERVNRLKQAIADGSYKIDNERVASKLLNFESQR</sequence>
<dbReference type="GO" id="GO:0045892">
    <property type="term" value="P:negative regulation of DNA-templated transcription"/>
    <property type="evidence" value="ECO:0007669"/>
    <property type="project" value="InterPro"/>
</dbReference>
<feature type="region of interest" description="Disordered" evidence="9">
    <location>
        <begin position="1"/>
        <end position="49"/>
    </location>
</feature>
<evidence type="ECO:0000256" key="1">
    <source>
        <dbReference type="ARBA" id="ARBA00005322"/>
    </source>
</evidence>
<evidence type="ECO:0000259" key="10">
    <source>
        <dbReference type="Pfam" id="PF04316"/>
    </source>
</evidence>
<evidence type="ECO:0000256" key="2">
    <source>
        <dbReference type="ARBA" id="ARBA00017823"/>
    </source>
</evidence>
<keyword evidence="6" id="KW-0804">Transcription</keyword>
<dbReference type="RefSeq" id="WP_145142799.1">
    <property type="nucleotide sequence ID" value="NZ_VLKY01000008.1"/>
</dbReference>
<comment type="similarity">
    <text evidence="1">Belongs to the FlgM family.</text>
</comment>
<organism evidence="11 12">
    <name type="scientific">Pseudomonas duriflava</name>
    <dbReference type="NCBI Taxonomy" id="459528"/>
    <lineage>
        <taxon>Bacteria</taxon>
        <taxon>Pseudomonadati</taxon>
        <taxon>Pseudomonadota</taxon>
        <taxon>Gammaproteobacteria</taxon>
        <taxon>Pseudomonadales</taxon>
        <taxon>Pseudomonadaceae</taxon>
        <taxon>Pseudomonas</taxon>
    </lineage>
</organism>
<name>A0A562Q9Z7_9PSED</name>
<dbReference type="Pfam" id="PF04316">
    <property type="entry name" value="FlgM"/>
    <property type="match status" value="1"/>
</dbReference>
<keyword evidence="3" id="KW-0678">Repressor</keyword>
<protein>
    <recommendedName>
        <fullName evidence="2">Negative regulator of flagellin synthesis</fullName>
    </recommendedName>
    <alternativeName>
        <fullName evidence="8">Anti-sigma-28 factor</fullName>
    </alternativeName>
</protein>
<keyword evidence="12" id="KW-1185">Reference proteome</keyword>
<comment type="function">
    <text evidence="7">Responsible for the coupling of flagellin expression to flagellar assembly by preventing expression of the flagellin genes when a component of the middle class of proteins is defective. It negatively regulates flagellar genes by inhibiting the activity of FliA by directly binding to FliA.</text>
</comment>
<dbReference type="AlphaFoldDB" id="A0A562Q9Z7"/>
<evidence type="ECO:0000256" key="6">
    <source>
        <dbReference type="ARBA" id="ARBA00023163"/>
    </source>
</evidence>
<gene>
    <name evidence="11" type="ORF">IQ22_02777</name>
</gene>
<dbReference type="InterPro" id="IPR007412">
    <property type="entry name" value="FlgM"/>
</dbReference>
<dbReference type="InterPro" id="IPR031316">
    <property type="entry name" value="FlgM_C"/>
</dbReference>
<keyword evidence="4" id="KW-1005">Bacterial flagellum biogenesis</keyword>
<dbReference type="SUPFAM" id="SSF101498">
    <property type="entry name" value="Anti-sigma factor FlgM"/>
    <property type="match status" value="1"/>
</dbReference>
<evidence type="ECO:0000313" key="12">
    <source>
        <dbReference type="Proteomes" id="UP000316905"/>
    </source>
</evidence>
<evidence type="ECO:0000256" key="5">
    <source>
        <dbReference type="ARBA" id="ARBA00023015"/>
    </source>
</evidence>